<dbReference type="Pfam" id="PF01527">
    <property type="entry name" value="HTH_Tnp_1"/>
    <property type="match status" value="1"/>
</dbReference>
<dbReference type="InterPro" id="IPR036388">
    <property type="entry name" value="WH-like_DNA-bd_sf"/>
</dbReference>
<name>A0A1I4AVG8_9HYPH</name>
<keyword evidence="6" id="KW-1185">Reference proteome</keyword>
<organism evidence="5 6">
    <name type="scientific">Methylocapsa palsarum</name>
    <dbReference type="NCBI Taxonomy" id="1612308"/>
    <lineage>
        <taxon>Bacteria</taxon>
        <taxon>Pseudomonadati</taxon>
        <taxon>Pseudomonadota</taxon>
        <taxon>Alphaproteobacteria</taxon>
        <taxon>Hyphomicrobiales</taxon>
        <taxon>Beijerinckiaceae</taxon>
        <taxon>Methylocapsa</taxon>
    </lineage>
</organism>
<dbReference type="CDD" id="cd00118">
    <property type="entry name" value="LysM"/>
    <property type="match status" value="1"/>
</dbReference>
<dbReference type="EMBL" id="FOSN01000011">
    <property type="protein sequence ID" value="SFK59689.1"/>
    <property type="molecule type" value="Genomic_DNA"/>
</dbReference>
<feature type="coiled-coil region" evidence="4">
    <location>
        <begin position="80"/>
        <end position="107"/>
    </location>
</feature>
<keyword evidence="2" id="KW-0815">Transposition</keyword>
<reference evidence="5 6" key="1">
    <citation type="submission" date="2016-10" db="EMBL/GenBank/DDBJ databases">
        <authorList>
            <person name="de Groot N.N."/>
        </authorList>
    </citation>
    <scope>NUCLEOTIDE SEQUENCE [LARGE SCALE GENOMIC DNA]</scope>
    <source>
        <strain evidence="5 6">NE2</strain>
    </source>
</reference>
<dbReference type="AlphaFoldDB" id="A0A1I4AVG8"/>
<dbReference type="Proteomes" id="UP000198755">
    <property type="component" value="Unassembled WGS sequence"/>
</dbReference>
<evidence type="ECO:0000256" key="2">
    <source>
        <dbReference type="ARBA" id="ARBA00022578"/>
    </source>
</evidence>
<evidence type="ECO:0000256" key="1">
    <source>
        <dbReference type="ARBA" id="ARBA00009964"/>
    </source>
</evidence>
<accession>A0A1I4AVG8</accession>
<dbReference type="GO" id="GO:0004803">
    <property type="term" value="F:transposase activity"/>
    <property type="evidence" value="ECO:0007669"/>
    <property type="project" value="InterPro"/>
</dbReference>
<proteinExistence type="inferred from homology"/>
<dbReference type="GO" id="GO:0003677">
    <property type="term" value="F:DNA binding"/>
    <property type="evidence" value="ECO:0007669"/>
    <property type="project" value="InterPro"/>
</dbReference>
<dbReference type="STRING" id="1612308.SAMN05444581_111113"/>
<sequence>MSDDYQRIELITGTARRRYWSTEQKLRIIEQSFEPGETVSSIARRHGVAANLLYRWRRLMSEGGATAVGSDESVVGNSEVRKLEERVRELERLLGRKTMENEILREALAKAHAKKPTLRLLSSPKGGSR</sequence>
<keyword evidence="4" id="KW-0175">Coiled coil</keyword>
<dbReference type="InterPro" id="IPR009057">
    <property type="entry name" value="Homeodomain-like_sf"/>
</dbReference>
<gene>
    <name evidence="5" type="ORF">SAMN05444581_111113</name>
</gene>
<protein>
    <submittedName>
        <fullName evidence="5">Transposase</fullName>
    </submittedName>
</protein>
<dbReference type="GO" id="GO:0006313">
    <property type="term" value="P:DNA transposition"/>
    <property type="evidence" value="ECO:0007669"/>
    <property type="project" value="InterPro"/>
</dbReference>
<dbReference type="PANTHER" id="PTHR37936">
    <property type="entry name" value="TRANSPOSASE INSC FOR INSERTION ELEMENT IS2A-RELATED"/>
    <property type="match status" value="1"/>
</dbReference>
<dbReference type="InterPro" id="IPR002514">
    <property type="entry name" value="Transposase_8"/>
</dbReference>
<comment type="similarity">
    <text evidence="1">Belongs to the transposase 8 family.</text>
</comment>
<evidence type="ECO:0000313" key="5">
    <source>
        <dbReference type="EMBL" id="SFK59689.1"/>
    </source>
</evidence>
<evidence type="ECO:0000313" key="6">
    <source>
        <dbReference type="Proteomes" id="UP000198755"/>
    </source>
</evidence>
<comment type="function">
    <text evidence="3">Involved in the transposition of the insertion sequence IS2.</text>
</comment>
<evidence type="ECO:0000256" key="4">
    <source>
        <dbReference type="SAM" id="Coils"/>
    </source>
</evidence>
<dbReference type="PANTHER" id="PTHR37936:SF3">
    <property type="entry name" value="TRANSPOSASE INSC FOR INSERTION ELEMENT IS2A-RELATED"/>
    <property type="match status" value="1"/>
</dbReference>
<evidence type="ECO:0000256" key="3">
    <source>
        <dbReference type="ARBA" id="ARBA00024308"/>
    </source>
</evidence>
<dbReference type="SUPFAM" id="SSF46689">
    <property type="entry name" value="Homeodomain-like"/>
    <property type="match status" value="1"/>
</dbReference>
<dbReference type="Gene3D" id="1.10.10.10">
    <property type="entry name" value="Winged helix-like DNA-binding domain superfamily/Winged helix DNA-binding domain"/>
    <property type="match status" value="1"/>
</dbReference>
<dbReference type="InterPro" id="IPR018392">
    <property type="entry name" value="LysM"/>
</dbReference>